<feature type="region of interest" description="Disordered" evidence="1">
    <location>
        <begin position="224"/>
        <end position="250"/>
    </location>
</feature>
<name>A0A6J5YH60_9ZZZZ</name>
<feature type="transmembrane region" description="Helical" evidence="2">
    <location>
        <begin position="28"/>
        <end position="48"/>
    </location>
</feature>
<protein>
    <submittedName>
        <fullName evidence="3">Unannotated protein</fullName>
    </submittedName>
</protein>
<keyword evidence="2" id="KW-0472">Membrane</keyword>
<sequence length="250" mass="25323">MGKSSSAKKVARAARAGGATSQGKKRNLLFPVSIAAVVIVGVLVVGLARSTNSKAAAETPAVGEHIHAAYGIYVCDKFLDPLTDPGGDTLGIHTHGDGIVHIHPFGGAAAGKNATMSTWGKTDGLEFSKTGFTVNGTTYDDGYDCNGQPATVKMYVWNADDTSAAPQIVNASDIGGFRFKTDRLALTLAVVPEGADVPPPTSIPTLDNLSDVAGATTTTSLVGSATVTPGVTTEPATTDTSAPATTVPAP</sequence>
<evidence type="ECO:0000256" key="1">
    <source>
        <dbReference type="SAM" id="MobiDB-lite"/>
    </source>
</evidence>
<accession>A0A6J5YH60</accession>
<proteinExistence type="predicted"/>
<evidence type="ECO:0000256" key="2">
    <source>
        <dbReference type="SAM" id="Phobius"/>
    </source>
</evidence>
<dbReference type="EMBL" id="CAEMXZ010000025">
    <property type="protein sequence ID" value="CAB4323059.1"/>
    <property type="molecule type" value="Genomic_DNA"/>
</dbReference>
<organism evidence="3">
    <name type="scientific">freshwater metagenome</name>
    <dbReference type="NCBI Taxonomy" id="449393"/>
    <lineage>
        <taxon>unclassified sequences</taxon>
        <taxon>metagenomes</taxon>
        <taxon>ecological metagenomes</taxon>
    </lineage>
</organism>
<keyword evidence="2" id="KW-0812">Transmembrane</keyword>
<dbReference type="AlphaFoldDB" id="A0A6J5YH60"/>
<reference evidence="3" key="1">
    <citation type="submission" date="2020-05" db="EMBL/GenBank/DDBJ databases">
        <authorList>
            <person name="Chiriac C."/>
            <person name="Salcher M."/>
            <person name="Ghai R."/>
            <person name="Kavagutti S V."/>
        </authorList>
    </citation>
    <scope>NUCLEOTIDE SEQUENCE</scope>
</reference>
<feature type="compositionally biased region" description="Low complexity" evidence="1">
    <location>
        <begin position="232"/>
        <end position="250"/>
    </location>
</feature>
<evidence type="ECO:0000313" key="3">
    <source>
        <dbReference type="EMBL" id="CAB4323059.1"/>
    </source>
</evidence>
<keyword evidence="2" id="KW-1133">Transmembrane helix</keyword>
<gene>
    <name evidence="3" type="ORF">UFOPK1392_00803</name>
</gene>